<dbReference type="EMBL" id="JAYKXN010000003">
    <property type="protein sequence ID" value="KAK7303954.1"/>
    <property type="molecule type" value="Genomic_DNA"/>
</dbReference>
<dbReference type="AlphaFoldDB" id="A0AAN9JUQ7"/>
<name>A0AAN9JUQ7_CLITE</name>
<evidence type="ECO:0000313" key="1">
    <source>
        <dbReference type="EMBL" id="KAK7303954.1"/>
    </source>
</evidence>
<comment type="caution">
    <text evidence="1">The sequence shown here is derived from an EMBL/GenBank/DDBJ whole genome shotgun (WGS) entry which is preliminary data.</text>
</comment>
<organism evidence="1 2">
    <name type="scientific">Clitoria ternatea</name>
    <name type="common">Butterfly pea</name>
    <dbReference type="NCBI Taxonomy" id="43366"/>
    <lineage>
        <taxon>Eukaryota</taxon>
        <taxon>Viridiplantae</taxon>
        <taxon>Streptophyta</taxon>
        <taxon>Embryophyta</taxon>
        <taxon>Tracheophyta</taxon>
        <taxon>Spermatophyta</taxon>
        <taxon>Magnoliopsida</taxon>
        <taxon>eudicotyledons</taxon>
        <taxon>Gunneridae</taxon>
        <taxon>Pentapetalae</taxon>
        <taxon>rosids</taxon>
        <taxon>fabids</taxon>
        <taxon>Fabales</taxon>
        <taxon>Fabaceae</taxon>
        <taxon>Papilionoideae</taxon>
        <taxon>50 kb inversion clade</taxon>
        <taxon>NPAAA clade</taxon>
        <taxon>indigoferoid/millettioid clade</taxon>
        <taxon>Phaseoleae</taxon>
        <taxon>Clitoria</taxon>
    </lineage>
</organism>
<evidence type="ECO:0000313" key="2">
    <source>
        <dbReference type="Proteomes" id="UP001359559"/>
    </source>
</evidence>
<gene>
    <name evidence="1" type="ORF">RJT34_14896</name>
</gene>
<accession>A0AAN9JUQ7</accession>
<reference evidence="1 2" key="1">
    <citation type="submission" date="2024-01" db="EMBL/GenBank/DDBJ databases">
        <title>The genomes of 5 underutilized Papilionoideae crops provide insights into root nodulation and disease resistance.</title>
        <authorList>
            <person name="Yuan L."/>
        </authorList>
    </citation>
    <scope>NUCLEOTIDE SEQUENCE [LARGE SCALE GENOMIC DNA]</scope>
    <source>
        <strain evidence="1">LY-2023</strain>
        <tissue evidence="1">Leaf</tissue>
    </source>
</reference>
<sequence length="84" mass="9388">MSSYARGLKLLPYATCGMGVTCQLRVKHEEKGYEKEEKRVPYLPTLFFPTPNLYKAPTFLSTFTSIHPSNPHTSPSNATLSLPV</sequence>
<dbReference type="Proteomes" id="UP001359559">
    <property type="component" value="Unassembled WGS sequence"/>
</dbReference>
<keyword evidence="2" id="KW-1185">Reference proteome</keyword>
<proteinExistence type="predicted"/>
<protein>
    <submittedName>
        <fullName evidence="1">Uncharacterized protein</fullName>
    </submittedName>
</protein>